<dbReference type="AlphaFoldDB" id="A0A8C5YPE5"/>
<evidence type="ECO:0000256" key="2">
    <source>
        <dbReference type="ARBA" id="ARBA00022900"/>
    </source>
</evidence>
<dbReference type="GO" id="GO:0004867">
    <property type="term" value="F:serine-type endopeptidase inhibitor activity"/>
    <property type="evidence" value="ECO:0007669"/>
    <property type="project" value="UniProtKB-KW"/>
</dbReference>
<dbReference type="InterPro" id="IPR042178">
    <property type="entry name" value="Serpin_sf_1"/>
</dbReference>
<evidence type="ECO:0000259" key="3">
    <source>
        <dbReference type="Pfam" id="PF00079"/>
    </source>
</evidence>
<accession>A0A8C5YPE5</accession>
<gene>
    <name evidence="4" type="primary">LOC107160995</name>
</gene>
<dbReference type="InterPro" id="IPR036186">
    <property type="entry name" value="Serpin_sf"/>
</dbReference>
<reference evidence="4" key="2">
    <citation type="submission" date="2025-09" db="UniProtKB">
        <authorList>
            <consortium name="Ensembl"/>
        </authorList>
    </citation>
    <scope>IDENTIFICATION</scope>
</reference>
<dbReference type="InterPro" id="IPR023796">
    <property type="entry name" value="Serpin_dom"/>
</dbReference>
<dbReference type="PANTHER" id="PTHR11461">
    <property type="entry name" value="SERINE PROTEASE INHIBITOR, SERPIN"/>
    <property type="match status" value="1"/>
</dbReference>
<dbReference type="PANTHER" id="PTHR11461:SF204">
    <property type="entry name" value="SERPIN B6"/>
    <property type="match status" value="1"/>
</dbReference>
<dbReference type="Ensembl" id="ENSMMMT00000003509.1">
    <property type="protein sequence ID" value="ENSMMMP00000003112.1"/>
    <property type="gene ID" value="ENSMMMG00000001272.1"/>
</dbReference>
<dbReference type="Gene3D" id="3.30.497.10">
    <property type="entry name" value="Antithrombin, subunit I, domain 2"/>
    <property type="match status" value="1"/>
</dbReference>
<dbReference type="SUPFAM" id="SSF56574">
    <property type="entry name" value="Serpins"/>
    <property type="match status" value="1"/>
</dbReference>
<reference evidence="4" key="1">
    <citation type="submission" date="2025-08" db="UniProtKB">
        <authorList>
            <consortium name="Ensembl"/>
        </authorList>
    </citation>
    <scope>IDENTIFICATION</scope>
</reference>
<organism evidence="4 5">
    <name type="scientific">Marmota marmota marmota</name>
    <name type="common">Alpine marmot</name>
    <dbReference type="NCBI Taxonomy" id="9994"/>
    <lineage>
        <taxon>Eukaryota</taxon>
        <taxon>Metazoa</taxon>
        <taxon>Chordata</taxon>
        <taxon>Craniata</taxon>
        <taxon>Vertebrata</taxon>
        <taxon>Euteleostomi</taxon>
        <taxon>Mammalia</taxon>
        <taxon>Eutheria</taxon>
        <taxon>Euarchontoglires</taxon>
        <taxon>Glires</taxon>
        <taxon>Rodentia</taxon>
        <taxon>Sciuromorpha</taxon>
        <taxon>Sciuridae</taxon>
        <taxon>Xerinae</taxon>
        <taxon>Marmotini</taxon>
        <taxon>Marmota</taxon>
    </lineage>
</organism>
<proteinExistence type="predicted"/>
<protein>
    <submittedName>
        <fullName evidence="4">Serpin B6-like</fullName>
    </submittedName>
</protein>
<dbReference type="Proteomes" id="UP000694407">
    <property type="component" value="Unplaced"/>
</dbReference>
<dbReference type="InterPro" id="IPR000215">
    <property type="entry name" value="Serpin_fam"/>
</dbReference>
<dbReference type="GeneTree" id="ENSGT00940000154519"/>
<sequence length="164" mass="18583">MDPLLEGTGTFALNLLKRLGEDSSRNVFYSPISMSSALAMVLMGAKGTTAVQMAQVPELCCQLERGEIRNTFIGGGDVHQNFQSLLTELNKTDTEYFLRTANRLFGEKSYDFLSSFKDSCQNFYQAEMEELDFLNATEESRKHINTWVAKETEGKNIVFICCFW</sequence>
<dbReference type="Pfam" id="PF00079">
    <property type="entry name" value="Serpin"/>
    <property type="match status" value="1"/>
</dbReference>
<keyword evidence="1" id="KW-0646">Protease inhibitor</keyword>
<keyword evidence="5" id="KW-1185">Reference proteome</keyword>
<name>A0A8C5YPE5_MARMA</name>
<feature type="domain" description="Serpin" evidence="3">
    <location>
        <begin position="8"/>
        <end position="155"/>
    </location>
</feature>
<keyword evidence="2" id="KW-0722">Serine protease inhibitor</keyword>
<dbReference type="GO" id="GO:0005615">
    <property type="term" value="C:extracellular space"/>
    <property type="evidence" value="ECO:0007669"/>
    <property type="project" value="InterPro"/>
</dbReference>
<evidence type="ECO:0000256" key="1">
    <source>
        <dbReference type="ARBA" id="ARBA00022690"/>
    </source>
</evidence>
<evidence type="ECO:0000313" key="5">
    <source>
        <dbReference type="Proteomes" id="UP000694407"/>
    </source>
</evidence>
<evidence type="ECO:0000313" key="4">
    <source>
        <dbReference type="Ensembl" id="ENSMMMP00000003112.1"/>
    </source>
</evidence>
<dbReference type="GO" id="GO:0005737">
    <property type="term" value="C:cytoplasm"/>
    <property type="evidence" value="ECO:0007669"/>
    <property type="project" value="TreeGrafter"/>
</dbReference>